<keyword evidence="6" id="KW-1133">Transmembrane helix</keyword>
<dbReference type="InterPro" id="IPR028974">
    <property type="entry name" value="TSP_type-3_rpt"/>
</dbReference>
<dbReference type="Pfam" id="PF18884">
    <property type="entry name" value="TSP3_bac"/>
    <property type="match status" value="1"/>
</dbReference>
<evidence type="ECO:0000313" key="8">
    <source>
        <dbReference type="Proteomes" id="UP000233256"/>
    </source>
</evidence>
<feature type="region of interest" description="Disordered" evidence="5">
    <location>
        <begin position="309"/>
        <end position="351"/>
    </location>
</feature>
<keyword evidence="2" id="KW-0964">Secreted</keyword>
<dbReference type="AlphaFoldDB" id="A0A2N1PQ84"/>
<feature type="compositionally biased region" description="Basic residues" evidence="5">
    <location>
        <begin position="53"/>
        <end position="71"/>
    </location>
</feature>
<feature type="compositionally biased region" description="Basic and acidic residues" evidence="5">
    <location>
        <begin position="309"/>
        <end position="325"/>
    </location>
</feature>
<evidence type="ECO:0000313" key="7">
    <source>
        <dbReference type="EMBL" id="PKK90499.1"/>
    </source>
</evidence>
<evidence type="ECO:0000256" key="1">
    <source>
        <dbReference type="ARBA" id="ARBA00004613"/>
    </source>
</evidence>
<dbReference type="InterPro" id="IPR059100">
    <property type="entry name" value="TSP3_bac"/>
</dbReference>
<dbReference type="Proteomes" id="UP000233256">
    <property type="component" value="Unassembled WGS sequence"/>
</dbReference>
<reference evidence="7 8" key="1">
    <citation type="journal article" date="2017" name="ISME J.">
        <title>Potential for microbial H2 and metal transformations associated with novel bacteria and archaea in deep terrestrial subsurface sediments.</title>
        <authorList>
            <person name="Hernsdorf A.W."/>
            <person name="Amano Y."/>
            <person name="Miyakawa K."/>
            <person name="Ise K."/>
            <person name="Suzuki Y."/>
            <person name="Anantharaman K."/>
            <person name="Probst A."/>
            <person name="Burstein D."/>
            <person name="Thomas B.C."/>
            <person name="Banfield J.F."/>
        </authorList>
    </citation>
    <scope>NUCLEOTIDE SEQUENCE [LARGE SCALE GENOMIC DNA]</scope>
    <source>
        <strain evidence="7">HGW-Wallbacteria-1</strain>
    </source>
</reference>
<keyword evidence="4" id="KW-0106">Calcium</keyword>
<evidence type="ECO:0000256" key="5">
    <source>
        <dbReference type="SAM" id="MobiDB-lite"/>
    </source>
</evidence>
<organism evidence="7 8">
    <name type="scientific">Candidatus Wallbacteria bacterium HGW-Wallbacteria-1</name>
    <dbReference type="NCBI Taxonomy" id="2013854"/>
    <lineage>
        <taxon>Bacteria</taxon>
        <taxon>Candidatus Walliibacteriota</taxon>
    </lineage>
</organism>
<feature type="compositionally biased region" description="Basic residues" evidence="5">
    <location>
        <begin position="331"/>
        <end position="351"/>
    </location>
</feature>
<proteinExistence type="predicted"/>
<evidence type="ECO:0000256" key="4">
    <source>
        <dbReference type="ARBA" id="ARBA00022837"/>
    </source>
</evidence>
<name>A0A2N1PQ84_9BACT</name>
<dbReference type="EMBL" id="PGXC01000005">
    <property type="protein sequence ID" value="PKK90499.1"/>
    <property type="molecule type" value="Genomic_DNA"/>
</dbReference>
<keyword evidence="6" id="KW-0472">Membrane</keyword>
<dbReference type="SUPFAM" id="SSF103647">
    <property type="entry name" value="TSP type-3 repeat"/>
    <property type="match status" value="1"/>
</dbReference>
<feature type="region of interest" description="Disordered" evidence="5">
    <location>
        <begin position="174"/>
        <end position="225"/>
    </location>
</feature>
<evidence type="ECO:0000256" key="2">
    <source>
        <dbReference type="ARBA" id="ARBA00022525"/>
    </source>
</evidence>
<keyword evidence="6" id="KW-0812">Transmembrane</keyword>
<evidence type="ECO:0000256" key="6">
    <source>
        <dbReference type="SAM" id="Phobius"/>
    </source>
</evidence>
<dbReference type="PROSITE" id="PS51257">
    <property type="entry name" value="PROKAR_LIPOPROTEIN"/>
    <property type="match status" value="1"/>
</dbReference>
<keyword evidence="3" id="KW-0732">Signal</keyword>
<feature type="transmembrane region" description="Helical" evidence="6">
    <location>
        <begin position="12"/>
        <end position="31"/>
    </location>
</feature>
<feature type="region of interest" description="Disordered" evidence="5">
    <location>
        <begin position="37"/>
        <end position="101"/>
    </location>
</feature>
<comment type="caution">
    <text evidence="7">The sequence shown here is derived from an EMBL/GenBank/DDBJ whole genome shotgun (WGS) entry which is preliminary data.</text>
</comment>
<comment type="subcellular location">
    <subcellularLocation>
        <location evidence="1">Secreted</location>
    </subcellularLocation>
</comment>
<feature type="compositionally biased region" description="Low complexity" evidence="5">
    <location>
        <begin position="207"/>
        <end position="225"/>
    </location>
</feature>
<evidence type="ECO:0000256" key="3">
    <source>
        <dbReference type="ARBA" id="ARBA00022729"/>
    </source>
</evidence>
<accession>A0A2N1PQ84</accession>
<feature type="compositionally biased region" description="Basic and acidic residues" evidence="5">
    <location>
        <begin position="41"/>
        <end position="52"/>
    </location>
</feature>
<sequence>MDMKAAKGKTGYSGRMVSVLVIFMIVIVMGVTGCGSSAPEAGHDTKAEDKKDDKKKKKSRAKKPSKRKRTAKSGSKSGSSSSGSSSSKSSSSKKRGKVSVDDLLIKNPGRIEDLLKSKDYTYKFKYNIFRDFTTRKKEKFDYDKDGIPDIYDLDDDNDGFSDAEEIAQNFDPLNKFHHPERNTITGPGGGNGLMPTAPSEGGEPGVGAAPTASSAGKSSSSGSAGDAAVGEGTGVYFRGLFGVRSAKIAALKVVKDKRETMLLCREGETFKGVQAGKEYLMEEINLSREFIRVKEITSGEVFKLSFQKKENKPTKVAAAEKDSKGSSKNSSKTKKRAKAKPKPKKKDTKKK</sequence>
<protein>
    <submittedName>
        <fullName evidence="7">Uncharacterized protein</fullName>
    </submittedName>
</protein>
<dbReference type="GO" id="GO:0005509">
    <property type="term" value="F:calcium ion binding"/>
    <property type="evidence" value="ECO:0007669"/>
    <property type="project" value="InterPro"/>
</dbReference>
<gene>
    <name evidence="7" type="ORF">CVV64_09040</name>
</gene>
<feature type="compositionally biased region" description="Low complexity" evidence="5">
    <location>
        <begin position="72"/>
        <end position="90"/>
    </location>
</feature>